<dbReference type="GO" id="GO:0004020">
    <property type="term" value="F:adenylylsulfate kinase activity"/>
    <property type="evidence" value="ECO:0007669"/>
    <property type="project" value="UniProtKB-EC"/>
</dbReference>
<protein>
    <submittedName>
        <fullName evidence="1">Adenylyl-sulfate kinase</fullName>
        <ecNumber evidence="1">2.7.1.25</ecNumber>
    </submittedName>
</protein>
<dbReference type="InterPro" id="IPR027417">
    <property type="entry name" value="P-loop_NTPase"/>
</dbReference>
<keyword evidence="1" id="KW-0808">Transferase</keyword>
<accession>A0AAJ4UW40</accession>
<organism evidence="1 2">
    <name type="scientific">Halosegnis longus</name>
    <dbReference type="NCBI Taxonomy" id="2216012"/>
    <lineage>
        <taxon>Archaea</taxon>
        <taxon>Methanobacteriati</taxon>
        <taxon>Methanobacteriota</taxon>
        <taxon>Stenosarchaea group</taxon>
        <taxon>Halobacteria</taxon>
        <taxon>Halobacteriales</taxon>
        <taxon>Natronomonadaceae</taxon>
        <taxon>Halosegnis</taxon>
    </lineage>
</organism>
<dbReference type="Proteomes" id="UP000270581">
    <property type="component" value="Unassembled WGS sequence"/>
</dbReference>
<comment type="caution">
    <text evidence="1">The sequence shown here is derived from an EMBL/GenBank/DDBJ whole genome shotgun (WGS) entry which is preliminary data.</text>
</comment>
<name>A0AAJ4UW40_9EURY</name>
<dbReference type="Gene3D" id="3.40.50.300">
    <property type="entry name" value="P-loop containing nucleotide triphosphate hydrolases"/>
    <property type="match status" value="1"/>
</dbReference>
<dbReference type="Pfam" id="PF13671">
    <property type="entry name" value="AAA_33"/>
    <property type="match status" value="1"/>
</dbReference>
<gene>
    <name evidence="1" type="ORF">Nmn1133_07540</name>
</gene>
<keyword evidence="1" id="KW-0418">Kinase</keyword>
<dbReference type="InterPro" id="IPR052732">
    <property type="entry name" value="Cell-binding_unc_protein"/>
</dbReference>
<dbReference type="PANTHER" id="PTHR43883:SF1">
    <property type="entry name" value="GLUCONOKINASE"/>
    <property type="match status" value="1"/>
</dbReference>
<evidence type="ECO:0000313" key="1">
    <source>
        <dbReference type="EMBL" id="RNJ26540.1"/>
    </source>
</evidence>
<proteinExistence type="predicted"/>
<dbReference type="SUPFAM" id="SSF52540">
    <property type="entry name" value="P-loop containing nucleoside triphosphate hydrolases"/>
    <property type="match status" value="1"/>
</dbReference>
<sequence>MVVVTPNSYYRPSGTVAVNTLVAVSGVPGTGKTTVAEAIADRIDATVLRTDVVRKELYDAPEYTDAETETVYDEVLDRARERLDSESVVVDATFKTRAVRDAARAVAEETGATFRLVGVECDDAVVRERIRERTDDESDADIEVYELFREQYEPLDAPDLVVDNSGTLAETFDQLDDL</sequence>
<dbReference type="EMBL" id="RJJC01000001">
    <property type="protein sequence ID" value="RNJ26540.1"/>
    <property type="molecule type" value="Genomic_DNA"/>
</dbReference>
<dbReference type="AlphaFoldDB" id="A0AAJ4UW40"/>
<keyword evidence="2" id="KW-1185">Reference proteome</keyword>
<evidence type="ECO:0000313" key="2">
    <source>
        <dbReference type="Proteomes" id="UP000270581"/>
    </source>
</evidence>
<reference evidence="1 2" key="1">
    <citation type="submission" date="2018-11" db="EMBL/GenBank/DDBJ databases">
        <title>Genome sequences of Natronomonas sp. CBA1133.</title>
        <authorList>
            <person name="Roh S.W."/>
            <person name="Cha I.-T."/>
        </authorList>
    </citation>
    <scope>NUCLEOTIDE SEQUENCE [LARGE SCALE GENOMIC DNA]</scope>
    <source>
        <strain evidence="1 2">CBA1133</strain>
    </source>
</reference>
<dbReference type="EC" id="2.7.1.25" evidence="1"/>
<dbReference type="PANTHER" id="PTHR43883">
    <property type="entry name" value="SLR0207 PROTEIN"/>
    <property type="match status" value="1"/>
</dbReference>